<sequence length="381" mass="43069">MKKPTLYRLMAVLFFTAAVNTGAAAQSKKANAYFKDFPKGSTPQEVGKRVAEHFVETPHGNVGHGPSKFIIYPETCAWYGSLTFAKETKDKALLDKLEQRFIPLFTTESSMVPEAVHVDNTVFGAVPLELYMQTKDQKYLTLGRQIADQQWSAPEGARATPQAMEWYHQGYTGQTRLWIDDMYMITAVQAQAYRATNDPKYIERAAKEMVLYLDSLQRPNGLFYHAPDVPYFWGRGNGWMAAGMSELLRSLPENNPDRARIMKGYKTMMASLLKYQAADGMWRQLVDDASSWPETSCTGMFTFAMITGVKNGWLDAATYGPAARKGWLKLITYLDENNNIREVCEGTNKKNDHQYYLDRGRVTGDLHGQAPVLWCATALLR</sequence>
<gene>
    <name evidence="3" type="ORF">SAMN04488505_107110</name>
</gene>
<keyword evidence="1 3" id="KW-0378">Hydrolase</keyword>
<keyword evidence="2" id="KW-0732">Signal</keyword>
<protein>
    <submittedName>
        <fullName evidence="3">Rhamnogalacturonyl hydrolase YesR</fullName>
    </submittedName>
</protein>
<dbReference type="SUPFAM" id="SSF48208">
    <property type="entry name" value="Six-hairpin glycosidases"/>
    <property type="match status" value="1"/>
</dbReference>
<dbReference type="Pfam" id="PF07470">
    <property type="entry name" value="Glyco_hydro_88"/>
    <property type="match status" value="1"/>
</dbReference>
<dbReference type="Gene3D" id="1.50.10.10">
    <property type="match status" value="1"/>
</dbReference>
<dbReference type="InterPro" id="IPR012341">
    <property type="entry name" value="6hp_glycosidase-like_sf"/>
</dbReference>
<dbReference type="PANTHER" id="PTHR33886">
    <property type="entry name" value="UNSATURATED RHAMNOGALACTURONAN HYDROLASE (EUROFUNG)"/>
    <property type="match status" value="1"/>
</dbReference>
<dbReference type="OrthoDB" id="9807186at2"/>
<dbReference type="GO" id="GO:0005975">
    <property type="term" value="P:carbohydrate metabolic process"/>
    <property type="evidence" value="ECO:0007669"/>
    <property type="project" value="InterPro"/>
</dbReference>
<dbReference type="EMBL" id="FOBB01000007">
    <property type="protein sequence ID" value="SEM94228.1"/>
    <property type="molecule type" value="Genomic_DNA"/>
</dbReference>
<dbReference type="Proteomes" id="UP000198984">
    <property type="component" value="Unassembled WGS sequence"/>
</dbReference>
<dbReference type="RefSeq" id="WP_089918061.1">
    <property type="nucleotide sequence ID" value="NZ_FOBB01000007.1"/>
</dbReference>
<feature type="chain" id="PRO_5011645818" evidence="2">
    <location>
        <begin position="26"/>
        <end position="381"/>
    </location>
</feature>
<evidence type="ECO:0000313" key="3">
    <source>
        <dbReference type="EMBL" id="SEM94228.1"/>
    </source>
</evidence>
<evidence type="ECO:0000313" key="4">
    <source>
        <dbReference type="Proteomes" id="UP000198984"/>
    </source>
</evidence>
<dbReference type="GO" id="GO:0016787">
    <property type="term" value="F:hydrolase activity"/>
    <property type="evidence" value="ECO:0007669"/>
    <property type="project" value="UniProtKB-KW"/>
</dbReference>
<dbReference type="InterPro" id="IPR008928">
    <property type="entry name" value="6-hairpin_glycosidase_sf"/>
</dbReference>
<dbReference type="InterPro" id="IPR010905">
    <property type="entry name" value="Glyco_hydro_88"/>
</dbReference>
<proteinExistence type="predicted"/>
<organism evidence="3 4">
    <name type="scientific">Chitinophaga rupis</name>
    <dbReference type="NCBI Taxonomy" id="573321"/>
    <lineage>
        <taxon>Bacteria</taxon>
        <taxon>Pseudomonadati</taxon>
        <taxon>Bacteroidota</taxon>
        <taxon>Chitinophagia</taxon>
        <taxon>Chitinophagales</taxon>
        <taxon>Chitinophagaceae</taxon>
        <taxon>Chitinophaga</taxon>
    </lineage>
</organism>
<evidence type="ECO:0000256" key="1">
    <source>
        <dbReference type="ARBA" id="ARBA00022801"/>
    </source>
</evidence>
<name>A0A1H8CIX5_9BACT</name>
<dbReference type="InterPro" id="IPR052043">
    <property type="entry name" value="PolySaccharide_Degr_Enz"/>
</dbReference>
<evidence type="ECO:0000256" key="2">
    <source>
        <dbReference type="SAM" id="SignalP"/>
    </source>
</evidence>
<dbReference type="PANTHER" id="PTHR33886:SF8">
    <property type="entry name" value="UNSATURATED RHAMNOGALACTURONAN HYDROLASE (EUROFUNG)"/>
    <property type="match status" value="1"/>
</dbReference>
<reference evidence="3 4" key="1">
    <citation type="submission" date="2016-10" db="EMBL/GenBank/DDBJ databases">
        <authorList>
            <person name="de Groot N.N."/>
        </authorList>
    </citation>
    <scope>NUCLEOTIDE SEQUENCE [LARGE SCALE GENOMIC DNA]</scope>
    <source>
        <strain evidence="3 4">DSM 21039</strain>
    </source>
</reference>
<keyword evidence="4" id="KW-1185">Reference proteome</keyword>
<dbReference type="AlphaFoldDB" id="A0A1H8CIX5"/>
<accession>A0A1H8CIX5</accession>
<dbReference type="STRING" id="573321.SAMN04488505_107110"/>
<feature type="signal peptide" evidence="2">
    <location>
        <begin position="1"/>
        <end position="25"/>
    </location>
</feature>